<feature type="compositionally biased region" description="Low complexity" evidence="1">
    <location>
        <begin position="34"/>
        <end position="46"/>
    </location>
</feature>
<name>A0A3M4SK60_9PSED</name>
<evidence type="ECO:0000256" key="1">
    <source>
        <dbReference type="SAM" id="MobiDB-lite"/>
    </source>
</evidence>
<sequence length="467" mass="50496">MMRPVGGPAPGYYPPTYEAERPTAQAAGNDRARSSQASSSPAASVAPETPMLGDLKRFPAGRYPDMTVENIRLKIEGQEPGGKEGVKHTRRRKPDAAGSSHVHGGQSVASTSASAQSKALQDTNFKASDLAELARWCESPHPYALAPSKAAGKSSQLSANVVSILLQEGKHALEQRLEAQGLKLADVVVSEGRDHLHINLNYLEMDSCLGTSKGLWAPDSNDKKLIARAARYFDDFSAQKLPELAPLTKVKSKDSLGVMRELLRDAPGLVIGEGHNSTSSKRELINNMKSLKASGVTTLFMEHLCAESHDKALNNYLSAPKGSPMPARLKNYLDLQSQGYQAPEELHTKYNFTTLVEAAKHVGLRVVSLDTTSTYMAPEKAEIKRAQAMNYYAAEKIRLSKPEGKWVAFVGATHATSCDGVPGLAELHGVRSLVIDDLGLKSRATVDINVKNYGGKLNPDVRLSYKV</sequence>
<dbReference type="CDD" id="cd14729">
    <property type="entry name" value="RtxA-like"/>
    <property type="match status" value="1"/>
</dbReference>
<feature type="region of interest" description="Disordered" evidence="1">
    <location>
        <begin position="1"/>
        <end position="115"/>
    </location>
</feature>
<evidence type="ECO:0000313" key="3">
    <source>
        <dbReference type="Proteomes" id="UP000276615"/>
    </source>
</evidence>
<dbReference type="Gene3D" id="3.40.50.11550">
    <property type="match status" value="1"/>
</dbReference>
<dbReference type="AlphaFoldDB" id="A0A3M4SK60"/>
<dbReference type="EMBL" id="RBRQ01000020">
    <property type="protein sequence ID" value="RMR15244.1"/>
    <property type="molecule type" value="Genomic_DNA"/>
</dbReference>
<organism evidence="2 3">
    <name type="scientific">Pseudomonas syringae pv. primulae</name>
    <dbReference type="NCBI Taxonomy" id="251707"/>
    <lineage>
        <taxon>Bacteria</taxon>
        <taxon>Pseudomonadati</taxon>
        <taxon>Pseudomonadota</taxon>
        <taxon>Gammaproteobacteria</taxon>
        <taxon>Pseudomonadales</taxon>
        <taxon>Pseudomonadaceae</taxon>
        <taxon>Pseudomonas</taxon>
    </lineage>
</organism>
<feature type="compositionally biased region" description="Basic and acidic residues" evidence="1">
    <location>
        <begin position="71"/>
        <end position="87"/>
    </location>
</feature>
<proteinExistence type="predicted"/>
<dbReference type="Proteomes" id="UP000276615">
    <property type="component" value="Unassembled WGS sequence"/>
</dbReference>
<reference evidence="2 3" key="1">
    <citation type="submission" date="2018-08" db="EMBL/GenBank/DDBJ databases">
        <title>Recombination of ecologically and evolutionarily significant loci maintains genetic cohesion in the Pseudomonas syringae species complex.</title>
        <authorList>
            <person name="Dillon M."/>
            <person name="Thakur S."/>
            <person name="Almeida R.N.D."/>
            <person name="Weir B.S."/>
            <person name="Guttman D.S."/>
        </authorList>
    </citation>
    <scope>NUCLEOTIDE SEQUENCE [LARGE SCALE GENOMIC DNA]</scope>
    <source>
        <strain evidence="2 3">ICMP 8670</strain>
    </source>
</reference>
<protein>
    <submittedName>
        <fullName evidence="2">Type III effector HopB1</fullName>
    </submittedName>
</protein>
<accession>A0A3M4SK60</accession>
<dbReference type="SUPFAM" id="SSF159501">
    <property type="entry name" value="EreA/ChaN-like"/>
    <property type="match status" value="1"/>
</dbReference>
<gene>
    <name evidence="2" type="ORF">ALP92_101237</name>
</gene>
<feature type="compositionally biased region" description="Low complexity" evidence="1">
    <location>
        <begin position="106"/>
        <end position="115"/>
    </location>
</feature>
<evidence type="ECO:0000313" key="2">
    <source>
        <dbReference type="EMBL" id="RMR15244.1"/>
    </source>
</evidence>
<comment type="caution">
    <text evidence="2">The sequence shown here is derived from an EMBL/GenBank/DDBJ whole genome shotgun (WGS) entry which is preliminary data.</text>
</comment>